<accession>K9IQ78</accession>
<organism evidence="1">
    <name type="scientific">Desmodus rotundus</name>
    <name type="common">Vampire bat</name>
    <dbReference type="NCBI Taxonomy" id="9430"/>
    <lineage>
        <taxon>Eukaryota</taxon>
        <taxon>Metazoa</taxon>
        <taxon>Chordata</taxon>
        <taxon>Craniata</taxon>
        <taxon>Vertebrata</taxon>
        <taxon>Euteleostomi</taxon>
        <taxon>Mammalia</taxon>
        <taxon>Eutheria</taxon>
        <taxon>Laurasiatheria</taxon>
        <taxon>Chiroptera</taxon>
        <taxon>Yangochiroptera</taxon>
        <taxon>Phyllostomidae</taxon>
        <taxon>Desmodontinae</taxon>
        <taxon>Desmodus</taxon>
    </lineage>
</organism>
<dbReference type="AlphaFoldDB" id="K9IQ78"/>
<name>K9IQ78_DESRO</name>
<proteinExistence type="evidence at transcript level"/>
<evidence type="ECO:0000313" key="1">
    <source>
        <dbReference type="EMBL" id="JAA50453.1"/>
    </source>
</evidence>
<sequence length="105" mass="11361">HLLFATLSSPWALTVNLSPSRLTSVPLHLKDTIQFLPDLTCSTRHNGSLFLETSGFPSIPHSSSCTVSSFLTNARPSCPQMSVLIPSLLGKHSLLGQSHPSFSFK</sequence>
<feature type="non-terminal residue" evidence="1">
    <location>
        <position position="1"/>
    </location>
</feature>
<dbReference type="EMBL" id="GABZ01003072">
    <property type="protein sequence ID" value="JAA50453.1"/>
    <property type="molecule type" value="mRNA"/>
</dbReference>
<protein>
    <submittedName>
        <fullName evidence="1">Putative secreted protein</fullName>
    </submittedName>
</protein>
<reference evidence="1" key="1">
    <citation type="submission" date="2012-11" db="EMBL/GenBank/DDBJ databases">
        <title>The Vampirome: Transcriptome and Proteome Analysis of the Submandibular and Accessory Glands of the Vampire Bat and Vector of Human Rabies, Desmodus rotundus.</title>
        <authorList>
            <person name="Francischetti I.M.B."/>
            <person name="Assumpcao T.C.F."/>
            <person name="Ma D."/>
            <person name="Vicente E.C."/>
            <person name="Ribeiro J.M.C."/>
        </authorList>
    </citation>
    <scope>NUCLEOTIDE SEQUENCE</scope>
    <source>
        <tissue evidence="1">Salivary gland</tissue>
    </source>
</reference>